<proteinExistence type="predicted"/>
<dbReference type="Pfam" id="PF07983">
    <property type="entry name" value="X8"/>
    <property type="match status" value="1"/>
</dbReference>
<feature type="signal peptide" evidence="2">
    <location>
        <begin position="1"/>
        <end position="29"/>
    </location>
</feature>
<evidence type="ECO:0000313" key="4">
    <source>
        <dbReference type="EMBL" id="KAK9688701.1"/>
    </source>
</evidence>
<reference evidence="4" key="1">
    <citation type="submission" date="2024-03" db="EMBL/GenBank/DDBJ databases">
        <title>WGS assembly of Saponaria officinalis var. Norfolk2.</title>
        <authorList>
            <person name="Jenkins J."/>
            <person name="Shu S."/>
            <person name="Grimwood J."/>
            <person name="Barry K."/>
            <person name="Goodstein D."/>
            <person name="Schmutz J."/>
            <person name="Leebens-Mack J."/>
            <person name="Osbourn A."/>
        </authorList>
    </citation>
    <scope>NUCLEOTIDE SEQUENCE [LARGE SCALE GENOMIC DNA]</scope>
    <source>
        <strain evidence="4">JIC</strain>
    </source>
</reference>
<dbReference type="SMART" id="SM00768">
    <property type="entry name" value="X8"/>
    <property type="match status" value="1"/>
</dbReference>
<sequence>MTTSSTLFSFSLLLLIFLISGGIITKVNGQEQKRWCIAKPSTNEAALLENINYACSKVDCSVIHKGCTCFYPDNLINHASVAMNLYYRAMGANYWNCDFKASGLTVITNPSYDNCVYA</sequence>
<organism evidence="4 5">
    <name type="scientific">Saponaria officinalis</name>
    <name type="common">Common soapwort</name>
    <name type="synonym">Lychnis saponaria</name>
    <dbReference type="NCBI Taxonomy" id="3572"/>
    <lineage>
        <taxon>Eukaryota</taxon>
        <taxon>Viridiplantae</taxon>
        <taxon>Streptophyta</taxon>
        <taxon>Embryophyta</taxon>
        <taxon>Tracheophyta</taxon>
        <taxon>Spermatophyta</taxon>
        <taxon>Magnoliopsida</taxon>
        <taxon>eudicotyledons</taxon>
        <taxon>Gunneridae</taxon>
        <taxon>Pentapetalae</taxon>
        <taxon>Caryophyllales</taxon>
        <taxon>Caryophyllaceae</taxon>
        <taxon>Caryophylleae</taxon>
        <taxon>Saponaria</taxon>
    </lineage>
</organism>
<dbReference type="GO" id="GO:0009506">
    <property type="term" value="C:plasmodesma"/>
    <property type="evidence" value="ECO:0007669"/>
    <property type="project" value="UniProtKB-ARBA"/>
</dbReference>
<keyword evidence="5" id="KW-1185">Reference proteome</keyword>
<protein>
    <recommendedName>
        <fullName evidence="3">X8 domain-containing protein</fullName>
    </recommendedName>
</protein>
<dbReference type="EMBL" id="JBDFQZ010000009">
    <property type="protein sequence ID" value="KAK9688701.1"/>
    <property type="molecule type" value="Genomic_DNA"/>
</dbReference>
<dbReference type="Gene3D" id="1.20.58.1040">
    <property type="match status" value="1"/>
</dbReference>
<evidence type="ECO:0000256" key="2">
    <source>
        <dbReference type="SAM" id="SignalP"/>
    </source>
</evidence>
<dbReference type="Proteomes" id="UP001443914">
    <property type="component" value="Unassembled WGS sequence"/>
</dbReference>
<keyword evidence="1 2" id="KW-0732">Signal</keyword>
<feature type="chain" id="PRO_5043788652" description="X8 domain-containing protein" evidence="2">
    <location>
        <begin position="30"/>
        <end position="118"/>
    </location>
</feature>
<name>A0AAW1IH70_SAPOF</name>
<evidence type="ECO:0000259" key="3">
    <source>
        <dbReference type="SMART" id="SM00768"/>
    </source>
</evidence>
<dbReference type="PANTHER" id="PTHR31044:SF57">
    <property type="entry name" value="CARBOHYDRATE-BINDING X8 DOMAIN SUPERFAMILY PROTEIN"/>
    <property type="match status" value="1"/>
</dbReference>
<evidence type="ECO:0000313" key="5">
    <source>
        <dbReference type="Proteomes" id="UP001443914"/>
    </source>
</evidence>
<dbReference type="AlphaFoldDB" id="A0AAW1IH70"/>
<dbReference type="PANTHER" id="PTHR31044">
    <property type="entry name" value="BETA-1,3 GLUCANASE"/>
    <property type="match status" value="1"/>
</dbReference>
<gene>
    <name evidence="4" type="ORF">RND81_09G005000</name>
</gene>
<evidence type="ECO:0000256" key="1">
    <source>
        <dbReference type="ARBA" id="ARBA00022729"/>
    </source>
</evidence>
<feature type="domain" description="X8" evidence="3">
    <location>
        <begin position="34"/>
        <end position="117"/>
    </location>
</feature>
<comment type="caution">
    <text evidence="4">The sequence shown here is derived from an EMBL/GenBank/DDBJ whole genome shotgun (WGS) entry which is preliminary data.</text>
</comment>
<dbReference type="InterPro" id="IPR012946">
    <property type="entry name" value="X8"/>
</dbReference>
<dbReference type="InterPro" id="IPR044788">
    <property type="entry name" value="X8_dom_prot"/>
</dbReference>
<accession>A0AAW1IH70</accession>